<dbReference type="Proteomes" id="UP000248966">
    <property type="component" value="Unassembled WGS sequence"/>
</dbReference>
<dbReference type="AlphaFoldDB" id="A0A328N9B1"/>
<evidence type="ECO:0000313" key="1">
    <source>
        <dbReference type="EMBL" id="RAO00812.1"/>
    </source>
</evidence>
<accession>A0A328N9B1</accession>
<proteinExistence type="predicted"/>
<organism evidence="1 2">
    <name type="scientific">Micromonospora noduli</name>
    <dbReference type="NCBI Taxonomy" id="709876"/>
    <lineage>
        <taxon>Bacteria</taxon>
        <taxon>Bacillati</taxon>
        <taxon>Actinomycetota</taxon>
        <taxon>Actinomycetes</taxon>
        <taxon>Micromonosporales</taxon>
        <taxon>Micromonosporaceae</taxon>
        <taxon>Micromonospora</taxon>
    </lineage>
</organism>
<comment type="caution">
    <text evidence="1">The sequence shown here is derived from an EMBL/GenBank/DDBJ whole genome shotgun (WGS) entry which is preliminary data.</text>
</comment>
<gene>
    <name evidence="1" type="ORF">LAH08_03065</name>
</gene>
<sequence length="30" mass="3505">MISSLQVSMRFGNKLSYISMKNMELTRLLI</sequence>
<protein>
    <submittedName>
        <fullName evidence="1">Uncharacterized protein</fullName>
    </submittedName>
</protein>
<evidence type="ECO:0000313" key="2">
    <source>
        <dbReference type="Proteomes" id="UP000248966"/>
    </source>
</evidence>
<name>A0A328N9B1_9ACTN</name>
<dbReference type="EMBL" id="PYAA01000017">
    <property type="protein sequence ID" value="RAO00812.1"/>
    <property type="molecule type" value="Genomic_DNA"/>
</dbReference>
<reference evidence="1 2" key="1">
    <citation type="submission" date="2018-03" db="EMBL/GenBank/DDBJ databases">
        <title>Defining the species Micromonospora saelicesensis and Micromonospora noduli under the framework of genomics.</title>
        <authorList>
            <person name="Riesco R."/>
            <person name="Trujillo M.E."/>
        </authorList>
    </citation>
    <scope>NUCLEOTIDE SEQUENCE [LARGE SCALE GENOMIC DNA]</scope>
    <source>
        <strain evidence="1 2">LAH08</strain>
    </source>
</reference>